<sequence length="83" mass="10065">MNPQIKAILVEMIHMKLKCTLGFFKTFAYLTLQWSKLENNHTKFYFKTQRDICRASMEAKFFLLLLFFYVSWKLTIFLKQSLK</sequence>
<dbReference type="AlphaFoldDB" id="A0A0L8FWG6"/>
<keyword evidence="1" id="KW-0812">Transmembrane</keyword>
<protein>
    <submittedName>
        <fullName evidence="2">Uncharacterized protein</fullName>
    </submittedName>
</protein>
<name>A0A0L8FWG6_OCTBM</name>
<reference evidence="2" key="1">
    <citation type="submission" date="2015-07" db="EMBL/GenBank/DDBJ databases">
        <title>MeaNS - Measles Nucleotide Surveillance Program.</title>
        <authorList>
            <person name="Tran T."/>
            <person name="Druce J."/>
        </authorList>
    </citation>
    <scope>NUCLEOTIDE SEQUENCE</scope>
    <source>
        <strain evidence="2">UCB-OBI-ISO-001</strain>
        <tissue evidence="2">Gonad</tissue>
    </source>
</reference>
<feature type="transmembrane region" description="Helical" evidence="1">
    <location>
        <begin position="59"/>
        <end position="78"/>
    </location>
</feature>
<gene>
    <name evidence="2" type="ORF">OCBIM_22005707mg</name>
</gene>
<accession>A0A0L8FWG6</accession>
<dbReference type="EMBL" id="KQ425725">
    <property type="protein sequence ID" value="KOF69076.1"/>
    <property type="molecule type" value="Genomic_DNA"/>
</dbReference>
<keyword evidence="1" id="KW-0472">Membrane</keyword>
<evidence type="ECO:0000313" key="2">
    <source>
        <dbReference type="EMBL" id="KOF69076.1"/>
    </source>
</evidence>
<proteinExistence type="predicted"/>
<evidence type="ECO:0000256" key="1">
    <source>
        <dbReference type="SAM" id="Phobius"/>
    </source>
</evidence>
<organism evidence="2">
    <name type="scientific">Octopus bimaculoides</name>
    <name type="common">California two-spotted octopus</name>
    <dbReference type="NCBI Taxonomy" id="37653"/>
    <lineage>
        <taxon>Eukaryota</taxon>
        <taxon>Metazoa</taxon>
        <taxon>Spiralia</taxon>
        <taxon>Lophotrochozoa</taxon>
        <taxon>Mollusca</taxon>
        <taxon>Cephalopoda</taxon>
        <taxon>Coleoidea</taxon>
        <taxon>Octopodiformes</taxon>
        <taxon>Octopoda</taxon>
        <taxon>Incirrata</taxon>
        <taxon>Octopodidae</taxon>
        <taxon>Octopus</taxon>
    </lineage>
</organism>
<keyword evidence="1" id="KW-1133">Transmembrane helix</keyword>